<keyword evidence="2" id="KW-1185">Reference proteome</keyword>
<dbReference type="EMBL" id="MU393508">
    <property type="protein sequence ID" value="KAI4863254.1"/>
    <property type="molecule type" value="Genomic_DNA"/>
</dbReference>
<evidence type="ECO:0000313" key="1">
    <source>
        <dbReference type="EMBL" id="KAI4863254.1"/>
    </source>
</evidence>
<protein>
    <submittedName>
        <fullName evidence="1">Heterokaryon incompatibility protein-domain-containing protein</fullName>
    </submittedName>
</protein>
<organism evidence="1 2">
    <name type="scientific">Hypoxylon rubiginosum</name>
    <dbReference type="NCBI Taxonomy" id="110542"/>
    <lineage>
        <taxon>Eukaryota</taxon>
        <taxon>Fungi</taxon>
        <taxon>Dikarya</taxon>
        <taxon>Ascomycota</taxon>
        <taxon>Pezizomycotina</taxon>
        <taxon>Sordariomycetes</taxon>
        <taxon>Xylariomycetidae</taxon>
        <taxon>Xylariales</taxon>
        <taxon>Hypoxylaceae</taxon>
        <taxon>Hypoxylon</taxon>
    </lineage>
</organism>
<proteinExistence type="predicted"/>
<sequence length="690" mass="77588">METLPFSFYQSLDASREEIRLIRISPTLNNDDTIQCKLETASLSTSNLEYAALSYVWGDPKVTRDIHVNGEPFPVTENLHNALWQFRSSCAVLSDGCNSQIPLWVDSICINQKDVNERNQQVSMMGSIYSLAIRVISWLGTPGVEEGDAAIRTIRAIVRAAYKDEAKEINKASLLDFISSQPHLLGGDEKDENLERIHGKAAWKATIDLFYRPYWKRTWIVQEIVLVRSTSAHLLVCGNESTTFEDAVAYSRVVEFLGKDNIPEQLGFSHDVWNWARLGYPLGHLRAIALLREGYRQFRQGSAAKISAFALLHMSLEHQATDPRDFIYGFQAITNSNIVVDYSSSIKEVYLDWYNVVVRQGIPMDGSLHPILHAGIGLDESWQSDLPSWLPNLSRLKEICEMSLVPEYLKPKLHRNRLPGPIRISEVFGGVLHMNGVRCCGKITDVFRPRASSPWHEQLHKLCFDILIRNNQKGHPLGISALQTLFYVIYQGRDSETGQRLSVPPDPVIAFQLFRFYGCINMNLGLPSALGDENIDDQRFVVEYGPQWSQAGFGSYRELVSAIDAAICKDMTPKPDSLRTLLPLMIQEENSLGKLQLPSAQGLQARVFGSSREKAIFQTKDGYIGLGPVGLKEGDQACILDRVSLPMLLRKDGKGYRNVGVCYVYGASDNEVAGTVETTIDPRFERFEIH</sequence>
<name>A0ACB9YV93_9PEZI</name>
<gene>
    <name evidence="1" type="ORF">F4820DRAFT_427787</name>
</gene>
<dbReference type="Proteomes" id="UP001497700">
    <property type="component" value="Unassembled WGS sequence"/>
</dbReference>
<comment type="caution">
    <text evidence="1">The sequence shown here is derived from an EMBL/GenBank/DDBJ whole genome shotgun (WGS) entry which is preliminary data.</text>
</comment>
<evidence type="ECO:0000313" key="2">
    <source>
        <dbReference type="Proteomes" id="UP001497700"/>
    </source>
</evidence>
<reference evidence="1 2" key="1">
    <citation type="journal article" date="2022" name="New Phytol.">
        <title>Ecological generalism drives hyperdiversity of secondary metabolite gene clusters in xylarialean endophytes.</title>
        <authorList>
            <person name="Franco M.E.E."/>
            <person name="Wisecaver J.H."/>
            <person name="Arnold A.E."/>
            <person name="Ju Y.M."/>
            <person name="Slot J.C."/>
            <person name="Ahrendt S."/>
            <person name="Moore L.P."/>
            <person name="Eastman K.E."/>
            <person name="Scott K."/>
            <person name="Konkel Z."/>
            <person name="Mondo S.J."/>
            <person name="Kuo A."/>
            <person name="Hayes R.D."/>
            <person name="Haridas S."/>
            <person name="Andreopoulos B."/>
            <person name="Riley R."/>
            <person name="LaButti K."/>
            <person name="Pangilinan J."/>
            <person name="Lipzen A."/>
            <person name="Amirebrahimi M."/>
            <person name="Yan J."/>
            <person name="Adam C."/>
            <person name="Keymanesh K."/>
            <person name="Ng V."/>
            <person name="Louie K."/>
            <person name="Northen T."/>
            <person name="Drula E."/>
            <person name="Henrissat B."/>
            <person name="Hsieh H.M."/>
            <person name="Youens-Clark K."/>
            <person name="Lutzoni F."/>
            <person name="Miadlikowska J."/>
            <person name="Eastwood D.C."/>
            <person name="Hamelin R.C."/>
            <person name="Grigoriev I.V."/>
            <person name="U'Ren J.M."/>
        </authorList>
    </citation>
    <scope>NUCLEOTIDE SEQUENCE [LARGE SCALE GENOMIC DNA]</scope>
    <source>
        <strain evidence="1 2">CBS 119005</strain>
    </source>
</reference>
<accession>A0ACB9YV93</accession>